<accession>A0A077P952</accession>
<proteinExistence type="predicted"/>
<sequence length="40" mass="4796">MDAFFGLAINQIVQFGLSSLQVIYYLEQLFREFYNELIFN</sequence>
<gene>
    <name evidence="1" type="ORF">XBO1_2550018</name>
</gene>
<protein>
    <submittedName>
        <fullName evidence="1">Uncharacterized protein</fullName>
    </submittedName>
</protein>
<evidence type="ECO:0000313" key="1">
    <source>
        <dbReference type="EMBL" id="CDH07178.1"/>
    </source>
</evidence>
<evidence type="ECO:0000313" key="2">
    <source>
        <dbReference type="Proteomes" id="UP000028483"/>
    </source>
</evidence>
<reference evidence="1" key="1">
    <citation type="submission" date="2013-07" db="EMBL/GenBank/DDBJ databases">
        <title>Sub-species coevolution in mutualistic symbiosis.</title>
        <authorList>
            <person name="Murfin K."/>
            <person name="Klassen J."/>
            <person name="Lee M."/>
            <person name="Forst S."/>
            <person name="Stock P."/>
            <person name="Goodrich-Blair H."/>
        </authorList>
    </citation>
    <scope>NUCLEOTIDE SEQUENCE [LARGE SCALE GENOMIC DNA]</scope>
    <source>
        <strain evidence="1">Oregonense</strain>
    </source>
</reference>
<dbReference type="Proteomes" id="UP000028483">
    <property type="component" value="Unassembled WGS sequence"/>
</dbReference>
<dbReference type="AlphaFoldDB" id="A0A077P952"/>
<organism evidence="1 2">
    <name type="scientific">Xenorhabdus bovienii str. oregonense</name>
    <dbReference type="NCBI Taxonomy" id="1398202"/>
    <lineage>
        <taxon>Bacteria</taxon>
        <taxon>Pseudomonadati</taxon>
        <taxon>Pseudomonadota</taxon>
        <taxon>Gammaproteobacteria</taxon>
        <taxon>Enterobacterales</taxon>
        <taxon>Morganellaceae</taxon>
        <taxon>Xenorhabdus</taxon>
    </lineage>
</organism>
<comment type="caution">
    <text evidence="1">The sequence shown here is derived from an EMBL/GenBank/DDBJ whole genome shotgun (WGS) entry which is preliminary data.</text>
</comment>
<dbReference type="HOGENOM" id="CLU_214565_0_0_6"/>
<name>A0A077P952_XENBV</name>
<dbReference type="EMBL" id="CBSX010000174">
    <property type="protein sequence ID" value="CDH07178.1"/>
    <property type="molecule type" value="Genomic_DNA"/>
</dbReference>